<dbReference type="Pfam" id="PF01435">
    <property type="entry name" value="Peptidase_M48"/>
    <property type="match status" value="1"/>
</dbReference>
<dbReference type="InterPro" id="IPR052173">
    <property type="entry name" value="Beta-lactam_resp_regulator"/>
</dbReference>
<dbReference type="PANTHER" id="PTHR34978:SF3">
    <property type="entry name" value="SLR0241 PROTEIN"/>
    <property type="match status" value="1"/>
</dbReference>
<reference evidence="10" key="1">
    <citation type="journal article" date="2013" name="Proc. Natl. Acad. Sci. U.S.A.">
        <title>Improving the coverage of the cyanobacterial phylum using diversity-driven genome sequencing.</title>
        <authorList>
            <person name="Shih P.M."/>
            <person name="Wu D."/>
            <person name="Latifi A."/>
            <person name="Axen S.D."/>
            <person name="Fewer D.P."/>
            <person name="Talla E."/>
            <person name="Calteau A."/>
            <person name="Cai F."/>
            <person name="Tandeau de Marsac N."/>
            <person name="Rippka R."/>
            <person name="Herdman M."/>
            <person name="Sivonen K."/>
            <person name="Coursin T."/>
            <person name="Laurent T."/>
            <person name="Goodwin L."/>
            <person name="Nolan M."/>
            <person name="Davenport K.W."/>
            <person name="Han C.S."/>
            <person name="Rubin E.M."/>
            <person name="Eisen J.A."/>
            <person name="Woyke T."/>
            <person name="Gugger M."/>
            <person name="Kerfeld C.A."/>
        </authorList>
    </citation>
    <scope>NUCLEOTIDE SEQUENCE [LARGE SCALE GENOMIC DNA]</scope>
    <source>
        <strain evidence="10">ATCC 29140 / PCC 7202</strain>
    </source>
</reference>
<keyword evidence="4 6" id="KW-0862">Zinc</keyword>
<evidence type="ECO:0000256" key="5">
    <source>
        <dbReference type="ARBA" id="ARBA00023049"/>
    </source>
</evidence>
<evidence type="ECO:0000256" key="3">
    <source>
        <dbReference type="ARBA" id="ARBA00022801"/>
    </source>
</evidence>
<evidence type="ECO:0000256" key="7">
    <source>
        <dbReference type="SAM" id="Phobius"/>
    </source>
</evidence>
<dbReference type="AlphaFoldDB" id="K9YPA3"/>
<dbReference type="eggNOG" id="COG0501">
    <property type="taxonomic scope" value="Bacteria"/>
</dbReference>
<organism evidence="9 10">
    <name type="scientific">Cyanobacterium stanieri (strain ATCC 29140 / PCC 7202)</name>
    <dbReference type="NCBI Taxonomy" id="292563"/>
    <lineage>
        <taxon>Bacteria</taxon>
        <taxon>Bacillati</taxon>
        <taxon>Cyanobacteriota</taxon>
        <taxon>Cyanophyceae</taxon>
        <taxon>Oscillatoriophycideae</taxon>
        <taxon>Chroococcales</taxon>
        <taxon>Geminocystaceae</taxon>
        <taxon>Cyanobacterium</taxon>
    </lineage>
</organism>
<keyword evidence="3 6" id="KW-0378">Hydrolase</keyword>
<dbReference type="KEGG" id="csn:Cyast_2344"/>
<keyword evidence="2" id="KW-0479">Metal-binding</keyword>
<keyword evidence="10" id="KW-1185">Reference proteome</keyword>
<dbReference type="GO" id="GO:0006508">
    <property type="term" value="P:proteolysis"/>
    <property type="evidence" value="ECO:0007669"/>
    <property type="project" value="UniProtKB-KW"/>
</dbReference>
<accession>K9YPA3</accession>
<dbReference type="EMBL" id="CP003940">
    <property type="protein sequence ID" value="AFZ48292.1"/>
    <property type="molecule type" value="Genomic_DNA"/>
</dbReference>
<feature type="transmembrane region" description="Helical" evidence="7">
    <location>
        <begin position="36"/>
        <end position="56"/>
    </location>
</feature>
<feature type="transmembrane region" description="Helical" evidence="7">
    <location>
        <begin position="68"/>
        <end position="90"/>
    </location>
</feature>
<dbReference type="BioCyc" id="CSTA292563:G1353-2348-MONOMER"/>
<feature type="domain" description="Peptidase M48" evidence="8">
    <location>
        <begin position="138"/>
        <end position="198"/>
    </location>
</feature>
<dbReference type="GO" id="GO:0046872">
    <property type="term" value="F:metal ion binding"/>
    <property type="evidence" value="ECO:0007669"/>
    <property type="project" value="UniProtKB-KW"/>
</dbReference>
<keyword evidence="7" id="KW-0812">Transmembrane</keyword>
<dbReference type="PANTHER" id="PTHR34978">
    <property type="entry name" value="POSSIBLE SENSOR-TRANSDUCER PROTEIN BLAR"/>
    <property type="match status" value="1"/>
</dbReference>
<evidence type="ECO:0000313" key="9">
    <source>
        <dbReference type="EMBL" id="AFZ48292.1"/>
    </source>
</evidence>
<evidence type="ECO:0000313" key="10">
    <source>
        <dbReference type="Proteomes" id="UP000010483"/>
    </source>
</evidence>
<dbReference type="Proteomes" id="UP000010483">
    <property type="component" value="Chromosome"/>
</dbReference>
<sequence length="291" mass="33843">MHFLVIVIAIICAYIIRYISQIDYFKKQKNWNYSLFFFIAPVLLILMSSMAIITMGYEGQMWGVQATIISYILAWLCIGFAMINLVIYGIEIKLISKKIDKFAQEKVLGHQVKILETSFPYAGLMGFSQQEKSLFKSLNKSYLVLSRGLINLLSPDHLQAVIAHEKAHQTHHDPLIFFCLSYCKRITFWLPNNNLIWQDLILLRELRADHTASKSVDFLLLAESLLIVTQKAMEESNPLEGNFICPFINFRLNDRIEALIDEQKSLNPFKWYQLSWILLVFIPFLTIPFHQ</sequence>
<comment type="cofactor">
    <cofactor evidence="6">
        <name>Zn(2+)</name>
        <dbReference type="ChEBI" id="CHEBI:29105"/>
    </cofactor>
    <text evidence="6">Binds 1 zinc ion per subunit.</text>
</comment>
<evidence type="ECO:0000256" key="2">
    <source>
        <dbReference type="ARBA" id="ARBA00022723"/>
    </source>
</evidence>
<keyword evidence="1 6" id="KW-0645">Protease</keyword>
<evidence type="ECO:0000256" key="4">
    <source>
        <dbReference type="ARBA" id="ARBA00022833"/>
    </source>
</evidence>
<dbReference type="STRING" id="292563.Cyast_2344"/>
<dbReference type="InterPro" id="IPR001915">
    <property type="entry name" value="Peptidase_M48"/>
</dbReference>
<proteinExistence type="inferred from homology"/>
<comment type="similarity">
    <text evidence="6">Belongs to the peptidase M48 family.</text>
</comment>
<keyword evidence="7" id="KW-0472">Membrane</keyword>
<evidence type="ECO:0000256" key="1">
    <source>
        <dbReference type="ARBA" id="ARBA00022670"/>
    </source>
</evidence>
<dbReference type="HOGENOM" id="CLU_990242_0_0_3"/>
<dbReference type="GO" id="GO:0004222">
    <property type="term" value="F:metalloendopeptidase activity"/>
    <property type="evidence" value="ECO:0007669"/>
    <property type="project" value="InterPro"/>
</dbReference>
<evidence type="ECO:0000256" key="6">
    <source>
        <dbReference type="RuleBase" id="RU003983"/>
    </source>
</evidence>
<dbReference type="Gene3D" id="3.30.2010.10">
    <property type="entry name" value="Metalloproteases ('zincins'), catalytic domain"/>
    <property type="match status" value="1"/>
</dbReference>
<evidence type="ECO:0000259" key="8">
    <source>
        <dbReference type="Pfam" id="PF01435"/>
    </source>
</evidence>
<feature type="transmembrane region" description="Helical" evidence="7">
    <location>
        <begin position="6"/>
        <end position="24"/>
    </location>
</feature>
<dbReference type="CDD" id="cd07326">
    <property type="entry name" value="M56_BlaR1_MecR1_like"/>
    <property type="match status" value="1"/>
</dbReference>
<feature type="transmembrane region" description="Helical" evidence="7">
    <location>
        <begin position="271"/>
        <end position="289"/>
    </location>
</feature>
<protein>
    <submittedName>
        <fullName evidence="9">Peptidase M48 Ste24p</fullName>
    </submittedName>
</protein>
<keyword evidence="5 6" id="KW-0482">Metalloprotease</keyword>
<gene>
    <name evidence="9" type="ordered locus">Cyast_2344</name>
</gene>
<name>K9YPA3_CYASC</name>
<keyword evidence="7" id="KW-1133">Transmembrane helix</keyword>